<organism evidence="1 2">
    <name type="scientific">Acetobacter indonesiensis</name>
    <dbReference type="NCBI Taxonomy" id="104101"/>
    <lineage>
        <taxon>Bacteria</taxon>
        <taxon>Pseudomonadati</taxon>
        <taxon>Pseudomonadota</taxon>
        <taxon>Alphaproteobacteria</taxon>
        <taxon>Acetobacterales</taxon>
        <taxon>Acetobacteraceae</taxon>
        <taxon>Acetobacter</taxon>
    </lineage>
</organism>
<accession>A0A252AXL9</accession>
<evidence type="ECO:0000313" key="1">
    <source>
        <dbReference type="EMBL" id="OUI96303.1"/>
    </source>
</evidence>
<dbReference type="EMBL" id="JOPA01000004">
    <property type="protein sequence ID" value="OUI96303.1"/>
    <property type="molecule type" value="Genomic_DNA"/>
</dbReference>
<comment type="caution">
    <text evidence="1">The sequence shown here is derived from an EMBL/GenBank/DDBJ whole genome shotgun (WGS) entry which is preliminary data.</text>
</comment>
<sequence>MSHTIRVGPPAQLVALASLSDLKSDLNITDDTQDADLSRRLLEASAAVLAYIGRPVLASDWRDILDLQRDQPRIGLVLGRYPVTALKVVSINGTALSDADVASVFGSMDSSSGMLYPPENGPTLWHPARYVITYTAGYSVPGADGTGGTIPLDIQRAIRITASASWHDAARNPNLKSESEQGVGSTSWVATVAGTGGLPQDAANLLSAYRSGGIR</sequence>
<proteinExistence type="predicted"/>
<dbReference type="AlphaFoldDB" id="A0A252AXL9"/>
<gene>
    <name evidence="1" type="ORF">HK17_11790</name>
</gene>
<protein>
    <recommendedName>
        <fullName evidence="3">Phage associated protein</fullName>
    </recommendedName>
</protein>
<name>A0A252AXL9_9PROT</name>
<dbReference type="RefSeq" id="WP_086658669.1">
    <property type="nucleotide sequence ID" value="NZ_JBJJWX010000001.1"/>
</dbReference>
<evidence type="ECO:0000313" key="2">
    <source>
        <dbReference type="Proteomes" id="UP000194641"/>
    </source>
</evidence>
<dbReference type="Proteomes" id="UP000194641">
    <property type="component" value="Unassembled WGS sequence"/>
</dbReference>
<reference evidence="2" key="1">
    <citation type="submission" date="2014-06" db="EMBL/GenBank/DDBJ databases">
        <authorList>
            <person name="Winans N.J."/>
            <person name="Newell P.D."/>
            <person name="Douglas A.E."/>
        </authorList>
    </citation>
    <scope>NUCLEOTIDE SEQUENCE [LARGE SCALE GENOMIC DNA]</scope>
</reference>
<evidence type="ECO:0008006" key="3">
    <source>
        <dbReference type="Google" id="ProtNLM"/>
    </source>
</evidence>